<feature type="binding site" evidence="5">
    <location>
        <begin position="80"/>
        <end position="82"/>
    </location>
    <ligand>
        <name>L-histidine</name>
        <dbReference type="ChEBI" id="CHEBI:57595"/>
    </ligand>
</feature>
<keyword evidence="4" id="KW-0067">ATP-binding</keyword>
<dbReference type="InterPro" id="IPR006195">
    <property type="entry name" value="aa-tRNA-synth_II"/>
</dbReference>
<feature type="domain" description="Aminoacyl-transfer RNA synthetases class-II family profile" evidence="6">
    <location>
        <begin position="28"/>
        <end position="312"/>
    </location>
</feature>
<keyword evidence="2 4" id="KW-0547">Nucleotide-binding</keyword>
<dbReference type="InterPro" id="IPR004154">
    <property type="entry name" value="Anticodon-bd"/>
</dbReference>
<keyword evidence="4" id="KW-0030">Aminoacyl-tRNA synthetase</keyword>
<comment type="similarity">
    <text evidence="1 4">Belongs to the class-II aminoacyl-tRNA synthetase family.</text>
</comment>
<keyword evidence="4" id="KW-0436">Ligase</keyword>
<dbReference type="InterPro" id="IPR015807">
    <property type="entry name" value="His-tRNA-ligase"/>
</dbReference>
<reference evidence="7" key="1">
    <citation type="journal article" date="2020" name="J. Phycol.">
        <title>The Organelle Genomes in the Photosynthetic Red Algal Parasite Pterocladiophila hemisphaerica (Florideophyceae, Rhodophyta) Have Elevated Substitution Rates and Extreme Gene Loss in the Plastid Genome.</title>
        <authorList>
            <person name="Preuss M."/>
            <person name="Verbruggen H."/>
            <person name="Zuccarello G.C."/>
        </authorList>
    </citation>
    <scope>NUCLEOTIDE SEQUENCE</scope>
</reference>
<dbReference type="GO" id="GO:0006427">
    <property type="term" value="P:histidyl-tRNA aminoacylation"/>
    <property type="evidence" value="ECO:0007669"/>
    <property type="project" value="UniProtKB-UniRule"/>
</dbReference>
<dbReference type="PROSITE" id="PS50862">
    <property type="entry name" value="AA_TRNA_LIGASE_II"/>
    <property type="match status" value="1"/>
</dbReference>
<dbReference type="Pfam" id="PF13393">
    <property type="entry name" value="tRNA-synt_His"/>
    <property type="match status" value="1"/>
</dbReference>
<accession>A0A6M3WXL7</accession>
<feature type="binding site" evidence="5">
    <location>
        <position position="111"/>
    </location>
    <ligand>
        <name>L-histidine</name>
        <dbReference type="ChEBI" id="CHEBI:57595"/>
    </ligand>
</feature>
<dbReference type="NCBIfam" id="TIGR00442">
    <property type="entry name" value="hisS"/>
    <property type="match status" value="1"/>
</dbReference>
<keyword evidence="7" id="KW-0934">Plastid</keyword>
<keyword evidence="4" id="KW-0648">Protein biosynthesis</keyword>
<sequence length="416" mass="48858">MMQPIRGFKDILPSEIEWWQKIYIKSLELFRLFNYQEIRTPILEYNALFLREKEALSNPLSKEMYSFYDKNQRYLSLRPEGTASIMRAYLSNKLYLNNYLQKLWYFSPMFRYERPQLGRQRQFYQLGLECIGSLNPASDVEIIRLITLLFDFFYVKGYTLEINSIGNILERSLYIKKLKEYLDPYLLDFSVEEKKKFKFNPLKLLDTKNQKIQAILAEGPSIMHFLEEKSLKHFYTVCNNLNCLGISFKITSNLVRGLDYYNYTAFEIKRSCQYKKQTLAGGGRYDSLCSTLGGPFVPAVGGAIGLERFLLATEQDKTNSLYQRDQKILILTKDVSSAKYIWFIVTFLIENNISFELDSSSHKLKDKILRANNMGIKICLIINTKDIDNSCILLKNLDLHLNKLIKIQDLIKYLKY</sequence>
<comment type="catalytic activity">
    <reaction evidence="3 4">
        <text>tRNA(His) + L-histidine + ATP = L-histidyl-tRNA(His) + AMP + diphosphate + H(+)</text>
        <dbReference type="Rhea" id="RHEA:17313"/>
        <dbReference type="Rhea" id="RHEA-COMP:9665"/>
        <dbReference type="Rhea" id="RHEA-COMP:9689"/>
        <dbReference type="ChEBI" id="CHEBI:15378"/>
        <dbReference type="ChEBI" id="CHEBI:30616"/>
        <dbReference type="ChEBI" id="CHEBI:33019"/>
        <dbReference type="ChEBI" id="CHEBI:57595"/>
        <dbReference type="ChEBI" id="CHEBI:78442"/>
        <dbReference type="ChEBI" id="CHEBI:78527"/>
        <dbReference type="ChEBI" id="CHEBI:456215"/>
        <dbReference type="EC" id="6.1.1.21"/>
    </reaction>
</comment>
<dbReference type="PIRSF" id="PIRSF001549">
    <property type="entry name" value="His-tRNA_synth"/>
    <property type="match status" value="1"/>
</dbReference>
<dbReference type="HAMAP" id="MF_00127">
    <property type="entry name" value="His_tRNA_synth"/>
    <property type="match status" value="1"/>
</dbReference>
<dbReference type="InterPro" id="IPR045864">
    <property type="entry name" value="aa-tRNA-synth_II/BPL/LPL"/>
</dbReference>
<evidence type="ECO:0000256" key="2">
    <source>
        <dbReference type="ARBA" id="ARBA00022741"/>
    </source>
</evidence>
<evidence type="ECO:0000256" key="3">
    <source>
        <dbReference type="ARBA" id="ARBA00047639"/>
    </source>
</evidence>
<dbReference type="PROSITE" id="PS51450">
    <property type="entry name" value="LRR"/>
    <property type="match status" value="1"/>
</dbReference>
<dbReference type="GO" id="GO:0009507">
    <property type="term" value="C:chloroplast"/>
    <property type="evidence" value="ECO:0007669"/>
    <property type="project" value="UniProtKB-SubCell"/>
</dbReference>
<dbReference type="EMBL" id="MT117918">
    <property type="protein sequence ID" value="QJH88419.1"/>
    <property type="molecule type" value="Genomic_DNA"/>
</dbReference>
<dbReference type="InterPro" id="IPR036621">
    <property type="entry name" value="Anticodon-bd_dom_sf"/>
</dbReference>
<dbReference type="EC" id="6.1.1.21" evidence="4"/>
<dbReference type="SUPFAM" id="SSF55681">
    <property type="entry name" value="Class II aaRS and biotin synthetases"/>
    <property type="match status" value="1"/>
</dbReference>
<organism evidence="7">
    <name type="scientific">Pterocladiophila hemisphaerica</name>
    <dbReference type="NCBI Taxonomy" id="2712948"/>
    <lineage>
        <taxon>Eukaryota</taxon>
        <taxon>Rhodophyta</taxon>
        <taxon>Florideophyceae</taxon>
        <taxon>Rhodymeniophycidae</taxon>
        <taxon>Gracilariales</taxon>
        <taxon>Pterocladiophilaceae</taxon>
        <taxon>Pterocladiophila</taxon>
    </lineage>
</organism>
<dbReference type="GO" id="GO:0004821">
    <property type="term" value="F:histidine-tRNA ligase activity"/>
    <property type="evidence" value="ECO:0007669"/>
    <property type="project" value="UniProtKB-UniRule"/>
</dbReference>
<gene>
    <name evidence="7" type="primary">Syh</name>
    <name evidence="4" type="synonym">hisS</name>
</gene>
<dbReference type="CDD" id="cd00773">
    <property type="entry name" value="HisRS-like_core"/>
    <property type="match status" value="1"/>
</dbReference>
<proteinExistence type="inferred from homology"/>
<feature type="binding site" evidence="5">
    <location>
        <position position="256"/>
    </location>
    <ligand>
        <name>L-histidine</name>
        <dbReference type="ChEBI" id="CHEBI:57595"/>
    </ligand>
</feature>
<feature type="binding site" evidence="5">
    <location>
        <position position="129"/>
    </location>
    <ligand>
        <name>L-histidine</name>
        <dbReference type="ChEBI" id="CHEBI:57595"/>
    </ligand>
</feature>
<evidence type="ECO:0000259" key="6">
    <source>
        <dbReference type="PROSITE" id="PS50862"/>
    </source>
</evidence>
<dbReference type="Gene3D" id="3.30.930.10">
    <property type="entry name" value="Bira Bifunctional Protein, Domain 2"/>
    <property type="match status" value="1"/>
</dbReference>
<geneLocation type="chloroplast" evidence="7"/>
<name>A0A6M3WXL7_9FLOR</name>
<dbReference type="Gene3D" id="3.40.50.800">
    <property type="entry name" value="Anticodon-binding domain"/>
    <property type="match status" value="1"/>
</dbReference>
<dbReference type="PANTHER" id="PTHR43707">
    <property type="entry name" value="HISTIDYL-TRNA SYNTHETASE"/>
    <property type="match status" value="1"/>
</dbReference>
<evidence type="ECO:0000256" key="1">
    <source>
        <dbReference type="ARBA" id="ARBA00008226"/>
    </source>
</evidence>
<dbReference type="PANTHER" id="PTHR43707:SF1">
    <property type="entry name" value="HISTIDINE--TRNA LIGASE, MITOCHONDRIAL-RELATED"/>
    <property type="match status" value="1"/>
</dbReference>
<dbReference type="InterPro" id="IPR004516">
    <property type="entry name" value="HisRS/HisZ"/>
</dbReference>
<feature type="binding site" evidence="5">
    <location>
        <begin position="260"/>
        <end position="261"/>
    </location>
    <ligand>
        <name>L-histidine</name>
        <dbReference type="ChEBI" id="CHEBI:57595"/>
    </ligand>
</feature>
<comment type="subcellular location">
    <subcellularLocation>
        <location evidence="4">Plastid</location>
        <location evidence="4">Chloroplast</location>
    </subcellularLocation>
</comment>
<dbReference type="SUPFAM" id="SSF52954">
    <property type="entry name" value="Class II aaRS ABD-related"/>
    <property type="match status" value="1"/>
</dbReference>
<keyword evidence="7" id="KW-0150">Chloroplast</keyword>
<dbReference type="AlphaFoldDB" id="A0A6M3WXL7"/>
<feature type="binding site" evidence="5">
    <location>
        <position position="125"/>
    </location>
    <ligand>
        <name>L-histidine</name>
        <dbReference type="ChEBI" id="CHEBI:57595"/>
    </ligand>
</feature>
<dbReference type="GO" id="GO:0005524">
    <property type="term" value="F:ATP binding"/>
    <property type="evidence" value="ECO:0007669"/>
    <property type="project" value="UniProtKB-UniRule"/>
</dbReference>
<dbReference type="Pfam" id="PF03129">
    <property type="entry name" value="HGTP_anticodon"/>
    <property type="match status" value="1"/>
</dbReference>
<evidence type="ECO:0000313" key="7">
    <source>
        <dbReference type="EMBL" id="QJH88419.1"/>
    </source>
</evidence>
<protein>
    <recommendedName>
        <fullName evidence="4">Histidine--tRNA ligase, chloroplastic</fullName>
        <ecNumber evidence="4">6.1.1.21</ecNumber>
    </recommendedName>
    <alternativeName>
        <fullName evidence="4">Histidyl-tRNA synthetase</fullName>
        <shortName evidence="4">HisRS</shortName>
    </alternativeName>
</protein>
<evidence type="ECO:0000256" key="4">
    <source>
        <dbReference type="HAMAP-Rule" id="MF_00127"/>
    </source>
</evidence>
<dbReference type="InterPro" id="IPR001611">
    <property type="entry name" value="Leu-rich_rpt"/>
</dbReference>
<dbReference type="InterPro" id="IPR041715">
    <property type="entry name" value="HisRS-like_core"/>
</dbReference>
<evidence type="ECO:0000256" key="5">
    <source>
        <dbReference type="PIRSR" id="PIRSR001549-1"/>
    </source>
</evidence>